<dbReference type="PROSITE" id="PS00107">
    <property type="entry name" value="PROTEIN_KINASE_ATP"/>
    <property type="match status" value="1"/>
</dbReference>
<dbReference type="GO" id="GO:0050850">
    <property type="term" value="P:positive regulation of calcium-mediated signaling"/>
    <property type="evidence" value="ECO:0007669"/>
    <property type="project" value="EnsemblFungi"/>
</dbReference>
<dbReference type="EMBL" id="LXTC01000002">
    <property type="protein sequence ID" value="OBA21979.1"/>
    <property type="molecule type" value="Genomic_DNA"/>
</dbReference>
<dbReference type="FunFam" id="1.10.510.10:FF:000263">
    <property type="entry name" value="MAP kinase skh1/pek1"/>
    <property type="match status" value="1"/>
</dbReference>
<protein>
    <submittedName>
        <fullName evidence="9">Pkinase-domain-containing protein</fullName>
    </submittedName>
</protein>
<dbReference type="PANTHER" id="PTHR47448">
    <property type="entry name" value="DUAL SPECIFICITY MITOGEN-ACTIVATED PROTEIN KINASE KINASE DSOR1-LIKE PROTEIN"/>
    <property type="match status" value="1"/>
</dbReference>
<accession>A0A1A0HD18</accession>
<evidence type="ECO:0000313" key="9">
    <source>
        <dbReference type="EMBL" id="OBA21979.1"/>
    </source>
</evidence>
<dbReference type="GO" id="GO:0000935">
    <property type="term" value="C:division septum"/>
    <property type="evidence" value="ECO:0007669"/>
    <property type="project" value="EnsemblFungi"/>
</dbReference>
<dbReference type="PROSITE" id="PS00108">
    <property type="entry name" value="PROTEIN_KINASE_ST"/>
    <property type="match status" value="1"/>
</dbReference>
<dbReference type="STRING" id="869754.A0A1A0HD18"/>
<dbReference type="OrthoDB" id="10252354at2759"/>
<keyword evidence="7" id="KW-0723">Serine/threonine-protein kinase</keyword>
<dbReference type="PANTHER" id="PTHR47448:SF5">
    <property type="entry name" value="MITOGEN-ACTIVATED PROTEIN KINASE KINAE MKK2"/>
    <property type="match status" value="1"/>
</dbReference>
<keyword evidence="2 6" id="KW-0547">Nucleotide-binding</keyword>
<reference evidence="9 10" key="1">
    <citation type="submission" date="2016-05" db="EMBL/GenBank/DDBJ databases">
        <title>Comparative genomics of biotechnologically important yeasts.</title>
        <authorList>
            <consortium name="DOE Joint Genome Institute"/>
            <person name="Riley R."/>
            <person name="Haridas S."/>
            <person name="Wolfe K.H."/>
            <person name="Lopes M.R."/>
            <person name="Hittinger C.T."/>
            <person name="Goker M."/>
            <person name="Salamov A."/>
            <person name="Wisecaver J."/>
            <person name="Long T.M."/>
            <person name="Aerts A.L."/>
            <person name="Barry K."/>
            <person name="Choi C."/>
            <person name="Clum A."/>
            <person name="Coughlan A.Y."/>
            <person name="Deshpande S."/>
            <person name="Douglass A.P."/>
            <person name="Hanson S.J."/>
            <person name="Klenk H.-P."/>
            <person name="LaButti K."/>
            <person name="Lapidus A."/>
            <person name="Lindquist E."/>
            <person name="Lipzen A."/>
            <person name="Meier-kolthoff J.P."/>
            <person name="Ohm R.A."/>
            <person name="Otillar R.P."/>
            <person name="Pangilinan J."/>
            <person name="Peng Y."/>
            <person name="Rokas A."/>
            <person name="Rosa C.A."/>
            <person name="Scheuner C."/>
            <person name="Sibirny A.A."/>
            <person name="Slot J.C."/>
            <person name="Stielow J.B."/>
            <person name="Sun H."/>
            <person name="Kurtzman C.P."/>
            <person name="Blackwell M."/>
            <person name="Grigoriev I.V."/>
            <person name="Jeffries T.W."/>
        </authorList>
    </citation>
    <scope>NUCLEOTIDE SEQUENCE [LARGE SCALE GENOMIC DNA]</scope>
    <source>
        <strain evidence="9 10">NRRL YB-4993</strain>
    </source>
</reference>
<dbReference type="PROSITE" id="PS50011">
    <property type="entry name" value="PROTEIN_KINASE_DOM"/>
    <property type="match status" value="1"/>
</dbReference>
<keyword evidence="4 6" id="KW-0067">ATP-binding</keyword>
<dbReference type="GeneID" id="30030223"/>
<dbReference type="GO" id="GO:0004708">
    <property type="term" value="F:MAP kinase kinase activity"/>
    <property type="evidence" value="ECO:0007669"/>
    <property type="project" value="EnsemblFungi"/>
</dbReference>
<keyword evidence="10" id="KW-1185">Reference proteome</keyword>
<sequence length="372" mass="41395">MALEVSVLNAPVSLPYIPTSEPSPGRLRRKPVPLDFTKIDGLHSHVPEQGKPSLIVSSPGPAAQLDHVTPEEWNFLANSSQIEELSKLGEGNGGSVSKCVLKCGSPVFALKLINTDPNPDIQKQILRELQYNRLCHSPNIVKYYGTFMVEKQLMIGIAMEFMGGGTLDAIYKHVLELDPTNRVSEKVLGKVADSVLKGLDYLHLQKIIHRDIKPSNILFDTQGNVKICDFGVSGDVVNSLATTFVGTQYYMAPERIMGQPYTVSCDVWLLGVTLLEVAQGRFPFLAQNSNPLGPIELLLLILECEPKLEDNPAEQIHWLDSFRNFLGYCLKKVPEDRPGPRQILQHPWCIGQLRFNVNMAKFVRKVWGIQSG</sequence>
<keyword evidence="1" id="KW-0808">Transferase</keyword>
<evidence type="ECO:0000256" key="3">
    <source>
        <dbReference type="ARBA" id="ARBA00022777"/>
    </source>
</evidence>
<dbReference type="GO" id="GO:0005524">
    <property type="term" value="F:ATP binding"/>
    <property type="evidence" value="ECO:0007669"/>
    <property type="project" value="UniProtKB-UniRule"/>
</dbReference>
<dbReference type="RefSeq" id="XP_018712475.1">
    <property type="nucleotide sequence ID" value="XM_018857247.1"/>
</dbReference>
<dbReference type="InterPro" id="IPR000719">
    <property type="entry name" value="Prot_kinase_dom"/>
</dbReference>
<gene>
    <name evidence="9" type="ORF">METBIDRAFT_40220</name>
</gene>
<feature type="binding site" evidence="6">
    <location>
        <position position="111"/>
    </location>
    <ligand>
        <name>ATP</name>
        <dbReference type="ChEBI" id="CHEBI:30616"/>
    </ligand>
</feature>
<dbReference type="SUPFAM" id="SSF56112">
    <property type="entry name" value="Protein kinase-like (PK-like)"/>
    <property type="match status" value="1"/>
</dbReference>
<evidence type="ECO:0000256" key="5">
    <source>
        <dbReference type="ARBA" id="ARBA00038035"/>
    </source>
</evidence>
<name>A0A1A0HD18_9ASCO</name>
<evidence type="ECO:0000313" key="10">
    <source>
        <dbReference type="Proteomes" id="UP000092555"/>
    </source>
</evidence>
<evidence type="ECO:0000256" key="7">
    <source>
        <dbReference type="RuleBase" id="RU000304"/>
    </source>
</evidence>
<dbReference type="GO" id="GO:0030447">
    <property type="term" value="P:filamentous growth"/>
    <property type="evidence" value="ECO:0007669"/>
    <property type="project" value="UniProtKB-ARBA"/>
</dbReference>
<dbReference type="SMART" id="SM00220">
    <property type="entry name" value="S_TKc"/>
    <property type="match status" value="1"/>
</dbReference>
<proteinExistence type="inferred from homology"/>
<comment type="caution">
    <text evidence="9">The sequence shown here is derived from an EMBL/GenBank/DDBJ whole genome shotgun (WGS) entry which is preliminary data.</text>
</comment>
<dbReference type="InterPro" id="IPR008271">
    <property type="entry name" value="Ser/Thr_kinase_AS"/>
</dbReference>
<dbReference type="InterPro" id="IPR050915">
    <property type="entry name" value="MAP_kinase_kinase"/>
</dbReference>
<comment type="similarity">
    <text evidence="5">Belongs to the protein kinase superfamily. STE Ser/Thr protein kinase family. MAP kinase kinase subfamily.</text>
</comment>
<dbReference type="Gene3D" id="3.30.200.20">
    <property type="entry name" value="Phosphorylase Kinase, domain 1"/>
    <property type="match status" value="1"/>
</dbReference>
<keyword evidence="3 9" id="KW-0418">Kinase</keyword>
<organism evidence="9 10">
    <name type="scientific">Metschnikowia bicuspidata var. bicuspidata NRRL YB-4993</name>
    <dbReference type="NCBI Taxonomy" id="869754"/>
    <lineage>
        <taxon>Eukaryota</taxon>
        <taxon>Fungi</taxon>
        <taxon>Dikarya</taxon>
        <taxon>Ascomycota</taxon>
        <taxon>Saccharomycotina</taxon>
        <taxon>Pichiomycetes</taxon>
        <taxon>Metschnikowiaceae</taxon>
        <taxon>Metschnikowia</taxon>
    </lineage>
</organism>
<dbReference type="GO" id="GO:0000196">
    <property type="term" value="P:cell integrity MAPK cascade"/>
    <property type="evidence" value="ECO:0007669"/>
    <property type="project" value="EnsemblFungi"/>
</dbReference>
<evidence type="ECO:0000256" key="6">
    <source>
        <dbReference type="PROSITE-ProRule" id="PRU10141"/>
    </source>
</evidence>
<dbReference type="GO" id="GO:0004674">
    <property type="term" value="F:protein serine/threonine kinase activity"/>
    <property type="evidence" value="ECO:0007669"/>
    <property type="project" value="UniProtKB-KW"/>
</dbReference>
<dbReference type="Proteomes" id="UP000092555">
    <property type="component" value="Unassembled WGS sequence"/>
</dbReference>
<evidence type="ECO:0000256" key="2">
    <source>
        <dbReference type="ARBA" id="ARBA00022741"/>
    </source>
</evidence>
<evidence type="ECO:0000256" key="1">
    <source>
        <dbReference type="ARBA" id="ARBA00022679"/>
    </source>
</evidence>
<dbReference type="InterPro" id="IPR011009">
    <property type="entry name" value="Kinase-like_dom_sf"/>
</dbReference>
<dbReference type="GO" id="GO:0005737">
    <property type="term" value="C:cytoplasm"/>
    <property type="evidence" value="ECO:0007669"/>
    <property type="project" value="EnsemblFungi"/>
</dbReference>
<evidence type="ECO:0000256" key="4">
    <source>
        <dbReference type="ARBA" id="ARBA00022840"/>
    </source>
</evidence>
<evidence type="ECO:0000259" key="8">
    <source>
        <dbReference type="PROSITE" id="PS50011"/>
    </source>
</evidence>
<dbReference type="Gene3D" id="1.10.510.10">
    <property type="entry name" value="Transferase(Phosphotransferase) domain 1"/>
    <property type="match status" value="1"/>
</dbReference>
<dbReference type="Pfam" id="PF00069">
    <property type="entry name" value="Pkinase"/>
    <property type="match status" value="1"/>
</dbReference>
<dbReference type="InterPro" id="IPR017441">
    <property type="entry name" value="Protein_kinase_ATP_BS"/>
</dbReference>
<feature type="domain" description="Protein kinase" evidence="8">
    <location>
        <begin position="82"/>
        <end position="349"/>
    </location>
</feature>
<dbReference type="AlphaFoldDB" id="A0A1A0HD18"/>